<dbReference type="EMBL" id="AUWU02000004">
    <property type="protein sequence ID" value="KAH0573810.1"/>
    <property type="molecule type" value="Genomic_DNA"/>
</dbReference>
<dbReference type="AlphaFoldDB" id="V6LZY7"/>
<reference evidence="1 2" key="1">
    <citation type="journal article" date="2014" name="PLoS Genet.">
        <title>The Genome of Spironucleus salmonicida Highlights a Fish Pathogen Adapted to Fluctuating Environments.</title>
        <authorList>
            <person name="Xu F."/>
            <person name="Jerlstrom-Hultqvist J."/>
            <person name="Einarsson E."/>
            <person name="Astvaldsson A."/>
            <person name="Svard S.G."/>
            <person name="Andersson J.O."/>
        </authorList>
    </citation>
    <scope>NUCLEOTIDE SEQUENCE</scope>
    <source>
        <strain evidence="2">ATCC 50377</strain>
    </source>
</reference>
<dbReference type="VEuPathDB" id="GiardiaDB:SS50377_23745"/>
<reference evidence="2" key="2">
    <citation type="submission" date="2020-12" db="EMBL/GenBank/DDBJ databases">
        <title>New Spironucleus salmonicida genome in near-complete chromosomes.</title>
        <authorList>
            <person name="Xu F."/>
            <person name="Kurt Z."/>
            <person name="Jimenez-Gonzalez A."/>
            <person name="Astvaldsson A."/>
            <person name="Andersson J.O."/>
            <person name="Svard S.G."/>
        </authorList>
    </citation>
    <scope>NUCLEOTIDE SEQUENCE</scope>
    <source>
        <strain evidence="2">ATCC 50377</strain>
    </source>
</reference>
<evidence type="ECO:0000313" key="2">
    <source>
        <dbReference type="EMBL" id="KAH0573810.1"/>
    </source>
</evidence>
<protein>
    <submittedName>
        <fullName evidence="1">Uncharacterized protein</fullName>
    </submittedName>
</protein>
<accession>V6LZY7</accession>
<keyword evidence="3" id="KW-1185">Reference proteome</keyword>
<name>V6LZY7_9EUKA</name>
<gene>
    <name evidence="1" type="ORF">SS50377_13508</name>
    <name evidence="2" type="ORF">SS50377_23745</name>
</gene>
<sequence length="522" mass="60109">MGIAPQFTIPNPDPSEMIKNNTIYLNADYLQFSLQNLLDLLAKSISLLRFDPNFKKIQPGKSTKITVICVHPFSGDIIIRYNDAILALVKMYTNGALIALRSCQRKVLMYGQNQADYVDFDFYENFNQFYYFGAKIAEEVGKDGLLGVVVGLVKNKQGQCFIPFHFDTRVLSWEQVFEFFKLLPNIALELGEEYNIICSRYVTQYNYFVLFVYKVQEFFTLLDLVEGNVLEIVNFILDNCENSAQYIIDVPVEFQILPSSLQFLEAFCNDSLIKQNKSYVIKLQETEVNDMRIMKLNLIKFEIDSVDGHKAIKYVDQLIQFFQDQNKLRNVAQKININEIAPPTFDYQHQNVEKSDDLDNFDIPVVEKPKKIAKFKYDMSMTSLDVPINLQTAKKQTISEQLLNILPNEKENFKIQLDKLPNIQIQPKIQQKMDNVAVLIPELDEFLQGILSSLIDNQDAEICFLDAQKYPKIQKFVNLNINPKINSSQVLTNLNAVCNQVIKLTQRNCYCDESRGVLIIGG</sequence>
<dbReference type="Proteomes" id="UP000018208">
    <property type="component" value="Unassembled WGS sequence"/>
</dbReference>
<evidence type="ECO:0000313" key="3">
    <source>
        <dbReference type="Proteomes" id="UP000018208"/>
    </source>
</evidence>
<organism evidence="1">
    <name type="scientific">Spironucleus salmonicida</name>
    <dbReference type="NCBI Taxonomy" id="348837"/>
    <lineage>
        <taxon>Eukaryota</taxon>
        <taxon>Metamonada</taxon>
        <taxon>Diplomonadida</taxon>
        <taxon>Hexamitidae</taxon>
        <taxon>Hexamitinae</taxon>
        <taxon>Spironucleus</taxon>
    </lineage>
</organism>
<evidence type="ECO:0000313" key="1">
    <source>
        <dbReference type="EMBL" id="EST46424.1"/>
    </source>
</evidence>
<proteinExistence type="predicted"/>
<dbReference type="EMBL" id="KI546074">
    <property type="protein sequence ID" value="EST46424.1"/>
    <property type="molecule type" value="Genomic_DNA"/>
</dbReference>